<dbReference type="Pfam" id="PF13193">
    <property type="entry name" value="AMP-binding_C"/>
    <property type="match status" value="1"/>
</dbReference>
<dbReference type="PANTHER" id="PTHR45527">
    <property type="entry name" value="NONRIBOSOMAL PEPTIDE SYNTHETASE"/>
    <property type="match status" value="1"/>
</dbReference>
<dbReference type="GO" id="GO:0043041">
    <property type="term" value="P:amino acid activation for nonribosomal peptide biosynthetic process"/>
    <property type="evidence" value="ECO:0007669"/>
    <property type="project" value="TreeGrafter"/>
</dbReference>
<dbReference type="SUPFAM" id="SSF55729">
    <property type="entry name" value="Acyl-CoA N-acyltransferases (Nat)"/>
    <property type="match status" value="1"/>
</dbReference>
<dbReference type="PROSITE" id="PS00455">
    <property type="entry name" value="AMP_BINDING"/>
    <property type="match status" value="1"/>
</dbReference>
<dbReference type="InterPro" id="IPR000873">
    <property type="entry name" value="AMP-dep_synth/lig_dom"/>
</dbReference>
<dbReference type="InterPro" id="IPR010037">
    <property type="entry name" value="FkbH_domain"/>
</dbReference>
<dbReference type="InterPro" id="IPR016181">
    <property type="entry name" value="Acyl_CoA_acyltransferase"/>
</dbReference>
<dbReference type="GO" id="GO:0044550">
    <property type="term" value="P:secondary metabolite biosynthetic process"/>
    <property type="evidence" value="ECO:0007669"/>
    <property type="project" value="TreeGrafter"/>
</dbReference>
<dbReference type="NCBIfam" id="TIGR01681">
    <property type="entry name" value="HAD-SF-IIIC"/>
    <property type="match status" value="1"/>
</dbReference>
<feature type="domain" description="AMP-dependent synthetase/ligase" evidence="1">
    <location>
        <begin position="360"/>
        <end position="709"/>
    </location>
</feature>
<dbReference type="SUPFAM" id="SSF56784">
    <property type="entry name" value="HAD-like"/>
    <property type="match status" value="1"/>
</dbReference>
<dbReference type="InterPro" id="IPR045851">
    <property type="entry name" value="AMP-bd_C_sf"/>
</dbReference>
<dbReference type="InterPro" id="IPR042099">
    <property type="entry name" value="ANL_N_sf"/>
</dbReference>
<dbReference type="InterPro" id="IPR036412">
    <property type="entry name" value="HAD-like_sf"/>
</dbReference>
<keyword evidence="4" id="KW-1185">Reference proteome</keyword>
<evidence type="ECO:0000313" key="4">
    <source>
        <dbReference type="Proteomes" id="UP001165136"/>
    </source>
</evidence>
<dbReference type="GO" id="GO:0005737">
    <property type="term" value="C:cytoplasm"/>
    <property type="evidence" value="ECO:0007669"/>
    <property type="project" value="TreeGrafter"/>
</dbReference>
<dbReference type="InterPro" id="IPR010033">
    <property type="entry name" value="HAD_SF_ppase_IIIC"/>
</dbReference>
<proteinExistence type="predicted"/>
<evidence type="ECO:0000259" key="2">
    <source>
        <dbReference type="Pfam" id="PF13193"/>
    </source>
</evidence>
<comment type="caution">
    <text evidence="3">The sequence shown here is derived from an EMBL/GenBank/DDBJ whole genome shotgun (WGS) entry which is preliminary data.</text>
</comment>
<organism evidence="3 4">
    <name type="scientific">Amycolatopsis taiwanensis</name>
    <dbReference type="NCBI Taxonomy" id="342230"/>
    <lineage>
        <taxon>Bacteria</taxon>
        <taxon>Bacillati</taxon>
        <taxon>Actinomycetota</taxon>
        <taxon>Actinomycetes</taxon>
        <taxon>Pseudonocardiales</taxon>
        <taxon>Pseudonocardiaceae</taxon>
        <taxon>Amycolatopsis</taxon>
    </lineage>
</organism>
<dbReference type="SUPFAM" id="SSF56801">
    <property type="entry name" value="Acetyl-CoA synthetase-like"/>
    <property type="match status" value="1"/>
</dbReference>
<evidence type="ECO:0000313" key="3">
    <source>
        <dbReference type="EMBL" id="GLY70029.1"/>
    </source>
</evidence>
<dbReference type="Pfam" id="PF00501">
    <property type="entry name" value="AMP-binding"/>
    <property type="match status" value="1"/>
</dbReference>
<protein>
    <submittedName>
        <fullName evidence="3">Uncharacterized protein</fullName>
    </submittedName>
</protein>
<dbReference type="InterPro" id="IPR025110">
    <property type="entry name" value="AMP-bd_C"/>
</dbReference>
<accession>A0A9W6VJY2</accession>
<dbReference type="NCBIfam" id="TIGR01733">
    <property type="entry name" value="AA-adenyl-dom"/>
    <property type="match status" value="1"/>
</dbReference>
<dbReference type="InterPro" id="IPR010071">
    <property type="entry name" value="AA_adenyl_dom"/>
</dbReference>
<dbReference type="RefSeq" id="WP_285489355.1">
    <property type="nucleotide sequence ID" value="NZ_BSTI01000020.1"/>
</dbReference>
<dbReference type="Gene3D" id="3.40.50.12780">
    <property type="entry name" value="N-terminal domain of ligase-like"/>
    <property type="match status" value="1"/>
</dbReference>
<dbReference type="GO" id="GO:0031177">
    <property type="term" value="F:phosphopantetheine binding"/>
    <property type="evidence" value="ECO:0007669"/>
    <property type="project" value="TreeGrafter"/>
</dbReference>
<evidence type="ECO:0000259" key="1">
    <source>
        <dbReference type="Pfam" id="PF00501"/>
    </source>
</evidence>
<dbReference type="InterPro" id="IPR023214">
    <property type="entry name" value="HAD_sf"/>
</dbReference>
<dbReference type="Proteomes" id="UP001165136">
    <property type="component" value="Unassembled WGS sequence"/>
</dbReference>
<sequence>MEKVKCLVWDLDQTLWRGVLLEDDEVTLPEAIRAVIVELDDRGVLQSVASRNDHDHAWARLEKLGIAEYFVAPKIGWGRKSDAVREIAEELKFAHHTIAFIDDQPVERAEVAHHLPDVRCYAAEQAALLTALPEFTPAVVTSDARNRRKMYQAGARREAERADFTGPDEEFLRTLNLELRISRAAGDDIARLEELTLRTSQMNATGVHYSAADLRALAGDPRHEVLVVSMTDRFGPHGTVGVLLLEKHTSVWHLKLLATSCRVVSFGAGSVLLRWLTDQAAQAGVHLVADFRRTDRNRMMEIAYRFAGFGDDPCRCRTGVPTGADDVGRLHLVPTHQDPPCTMRVEAPVLRTDRTLWEWFATSVERFPGEPALEVADRTLTYRELHDLALVIAARIIDEHGGVPARMGLLAAHSVIAYAGYLAGQRLGATVIPLNPGFPVERIATIHAMTEPEVLLTDESGAARLPSGAESTVVTLADDISPSGGELPPYRPAAGDVAYIVFTSGSTGRPKGVPARHRNVSSYVDMMIDRYEVGPGCRMSNTYELTFDGTVFDMFVTWGGGATLVVPARGELLTPIDHIVNRRLTHWFSVPSVLSISAALGNVPDGAVTALRYCIFVGEPLTLRHCEAWRAVAPDTIIDNVYGPTELTVTCSAYRLPASPDDWPRTSNDTVPIGTIHDTLEYVVLGEDGRPADEGELCVRGPQRFDGYLDPADNTDRFVSYDGELTDAHFYRTGDRVRRESGYLLHLGRLDNQVKVRGYRIELGEVEAAMSRHPAVDEAVAVTVTRGDETELVGFHTGERLSPNDFMLWLRRRIPLYMVPRRFHHLDAWPLNVNGKTDRLALRALAAAEVTPGSR</sequence>
<dbReference type="Gene3D" id="3.30.300.30">
    <property type="match status" value="1"/>
</dbReference>
<dbReference type="AlphaFoldDB" id="A0A9W6VJY2"/>
<gene>
    <name evidence="3" type="ORF">Atai01_66480</name>
</gene>
<dbReference type="EMBL" id="BSTI01000020">
    <property type="protein sequence ID" value="GLY70029.1"/>
    <property type="molecule type" value="Genomic_DNA"/>
</dbReference>
<name>A0A9W6VJY2_9PSEU</name>
<dbReference type="PANTHER" id="PTHR45527:SF1">
    <property type="entry name" value="FATTY ACID SYNTHASE"/>
    <property type="match status" value="1"/>
</dbReference>
<dbReference type="NCBIfam" id="TIGR01686">
    <property type="entry name" value="FkbH"/>
    <property type="match status" value="1"/>
</dbReference>
<dbReference type="Gene3D" id="3.40.50.1000">
    <property type="entry name" value="HAD superfamily/HAD-like"/>
    <property type="match status" value="1"/>
</dbReference>
<reference evidence="3" key="1">
    <citation type="submission" date="2023-03" db="EMBL/GenBank/DDBJ databases">
        <title>Amycolatopsis taiwanensis NBRC 103393.</title>
        <authorList>
            <person name="Ichikawa N."/>
            <person name="Sato H."/>
            <person name="Tonouchi N."/>
        </authorList>
    </citation>
    <scope>NUCLEOTIDE SEQUENCE</scope>
    <source>
        <strain evidence="3">NBRC 103393</strain>
    </source>
</reference>
<dbReference type="InterPro" id="IPR020845">
    <property type="entry name" value="AMP-binding_CS"/>
</dbReference>
<feature type="domain" description="AMP-binding enzyme C-terminal" evidence="2">
    <location>
        <begin position="765"/>
        <end position="836"/>
    </location>
</feature>